<evidence type="ECO:0000256" key="1">
    <source>
        <dbReference type="SAM" id="MobiDB-lite"/>
    </source>
</evidence>
<reference evidence="3" key="1">
    <citation type="submission" date="2015-01" db="EMBL/GenBank/DDBJ databases">
        <authorList>
            <person name="Aksoy S."/>
            <person name="Warren W."/>
            <person name="Wilson R.K."/>
        </authorList>
    </citation>
    <scope>NUCLEOTIDE SEQUENCE [LARGE SCALE GENOMIC DNA]</scope>
    <source>
        <strain evidence="3">IAEA</strain>
    </source>
</reference>
<proteinExistence type="predicted"/>
<organism evidence="2 3">
    <name type="scientific">Glossina palpalis gambiensis</name>
    <dbReference type="NCBI Taxonomy" id="67801"/>
    <lineage>
        <taxon>Eukaryota</taxon>
        <taxon>Metazoa</taxon>
        <taxon>Ecdysozoa</taxon>
        <taxon>Arthropoda</taxon>
        <taxon>Hexapoda</taxon>
        <taxon>Insecta</taxon>
        <taxon>Pterygota</taxon>
        <taxon>Neoptera</taxon>
        <taxon>Endopterygota</taxon>
        <taxon>Diptera</taxon>
        <taxon>Brachycera</taxon>
        <taxon>Muscomorpha</taxon>
        <taxon>Hippoboscoidea</taxon>
        <taxon>Glossinidae</taxon>
        <taxon>Glossina</taxon>
    </lineage>
</organism>
<protein>
    <submittedName>
        <fullName evidence="2">Uncharacterized protein</fullName>
    </submittedName>
</protein>
<keyword evidence="3" id="KW-1185">Reference proteome</keyword>
<sequence>MTSEKVILRREQAAKNGEEYRAPPPRVRGQSTYLTREDALKTSAMLWSMQLISTLNIIQKAAKGSLTKTRPLKQIFGQIPH</sequence>
<evidence type="ECO:0000313" key="3">
    <source>
        <dbReference type="Proteomes" id="UP000092460"/>
    </source>
</evidence>
<dbReference type="AlphaFoldDB" id="A0A1B0AN61"/>
<feature type="compositionally biased region" description="Basic and acidic residues" evidence="1">
    <location>
        <begin position="1"/>
        <end position="21"/>
    </location>
</feature>
<dbReference type="VEuPathDB" id="VectorBase:GPPI002672"/>
<accession>A0A1B0AN61</accession>
<feature type="region of interest" description="Disordered" evidence="1">
    <location>
        <begin position="1"/>
        <end position="29"/>
    </location>
</feature>
<dbReference type="Proteomes" id="UP000092460">
    <property type="component" value="Unassembled WGS sequence"/>
</dbReference>
<reference evidence="2" key="2">
    <citation type="submission" date="2020-05" db="UniProtKB">
        <authorList>
            <consortium name="EnsemblMetazoa"/>
        </authorList>
    </citation>
    <scope>IDENTIFICATION</scope>
    <source>
        <strain evidence="2">IAEA</strain>
    </source>
</reference>
<dbReference type="EMBL" id="JXJN01000725">
    <property type="status" value="NOT_ANNOTATED_CDS"/>
    <property type="molecule type" value="Genomic_DNA"/>
</dbReference>
<name>A0A1B0AN61_9MUSC</name>
<evidence type="ECO:0000313" key="2">
    <source>
        <dbReference type="EnsemblMetazoa" id="GPPI002672-PA"/>
    </source>
</evidence>
<dbReference type="EnsemblMetazoa" id="GPPI002672-RA">
    <property type="protein sequence ID" value="GPPI002672-PA"/>
    <property type="gene ID" value="GPPI002672"/>
</dbReference>